<dbReference type="GO" id="GO:0000323">
    <property type="term" value="C:lytic vacuole"/>
    <property type="evidence" value="ECO:0007669"/>
    <property type="project" value="TreeGrafter"/>
</dbReference>
<dbReference type="OrthoDB" id="16772at2759"/>
<dbReference type="EMBL" id="ML993962">
    <property type="protein sequence ID" value="KAF2201754.1"/>
    <property type="molecule type" value="Genomic_DNA"/>
</dbReference>
<proteinExistence type="inferred from homology"/>
<dbReference type="PANTHER" id="PTHR15157">
    <property type="entry name" value="UV RADIATION RESISTANCE-ASSOCIATED GENE PROTEIN"/>
    <property type="match status" value="1"/>
</dbReference>
<name>A0A9P4JR72_9PLEO</name>
<dbReference type="GO" id="GO:0032991">
    <property type="term" value="C:protein-containing complex"/>
    <property type="evidence" value="ECO:0007669"/>
    <property type="project" value="UniProtKB-ARBA"/>
</dbReference>
<dbReference type="GO" id="GO:0035493">
    <property type="term" value="P:SNARE complex assembly"/>
    <property type="evidence" value="ECO:0007669"/>
    <property type="project" value="TreeGrafter"/>
</dbReference>
<gene>
    <name evidence="5" type="ORF">GQ43DRAFT_393486</name>
</gene>
<feature type="compositionally biased region" description="Low complexity" evidence="4">
    <location>
        <begin position="279"/>
        <end position="296"/>
    </location>
</feature>
<dbReference type="Proteomes" id="UP000799536">
    <property type="component" value="Unassembled WGS sequence"/>
</dbReference>
<keyword evidence="3" id="KW-0175">Coiled coil</keyword>
<evidence type="ECO:0000256" key="2">
    <source>
        <dbReference type="ARBA" id="ARBA00013807"/>
    </source>
</evidence>
<organism evidence="5 6">
    <name type="scientific">Delitschia confertaspora ATCC 74209</name>
    <dbReference type="NCBI Taxonomy" id="1513339"/>
    <lineage>
        <taxon>Eukaryota</taxon>
        <taxon>Fungi</taxon>
        <taxon>Dikarya</taxon>
        <taxon>Ascomycota</taxon>
        <taxon>Pezizomycotina</taxon>
        <taxon>Dothideomycetes</taxon>
        <taxon>Pleosporomycetidae</taxon>
        <taxon>Pleosporales</taxon>
        <taxon>Delitschiaceae</taxon>
        <taxon>Delitschia</taxon>
    </lineage>
</organism>
<sequence>MDCDICGTTFGSHSKIHCATCARAALEPHRIELAKCLIGQSAVSKHVEAIVKGTGDKSSQHVSLKDSRGGLLVDRHECTKTVDMERAQAETLEVESRISMITDHAAMLRAEMDQTECEIQERKAAIAQRKSDIDSATYGLQARRANVVDKLQQNIKRMMYKSDKVHQETVEMRMYLCSMAAKLAGLKAPRRRTSDGVIKEVYCIGPGTALRVYDLRELNSPKFDNLTASLGAVANLLLRVSHYLGVRLPAEITAPHKDYPQHTILTPTSSYMGHNIPFPGTTPSHSSSNSPSASRTLESRPRPPLPRPRPLFIDRPLTHLAAEDPQAFSLFIEGASLLAYNVAWLCRTQGLNSDFEGWEDVCNMGRNLYRLLVAQGPRTLPKSQNPLDNDIAPKTTHASVPRGPVGFGQLSHATSHSFIETAENQAYLSGWKLSPTKIFDELKAFLLSEQQGAEWEVLDEKEWDDMENIIADEPVVVGGKKRVGPLDDGRSMVALVSEFARMRRSSANEREGTDSEREKGKNRSKGVSGWMKLKSRNEEGKGGSPAA</sequence>
<reference evidence="5" key="1">
    <citation type="journal article" date="2020" name="Stud. Mycol.">
        <title>101 Dothideomycetes genomes: a test case for predicting lifestyles and emergence of pathogens.</title>
        <authorList>
            <person name="Haridas S."/>
            <person name="Albert R."/>
            <person name="Binder M."/>
            <person name="Bloem J."/>
            <person name="Labutti K."/>
            <person name="Salamov A."/>
            <person name="Andreopoulos B."/>
            <person name="Baker S."/>
            <person name="Barry K."/>
            <person name="Bills G."/>
            <person name="Bluhm B."/>
            <person name="Cannon C."/>
            <person name="Castanera R."/>
            <person name="Culley D."/>
            <person name="Daum C."/>
            <person name="Ezra D."/>
            <person name="Gonzalez J."/>
            <person name="Henrissat B."/>
            <person name="Kuo A."/>
            <person name="Liang C."/>
            <person name="Lipzen A."/>
            <person name="Lutzoni F."/>
            <person name="Magnuson J."/>
            <person name="Mondo S."/>
            <person name="Nolan M."/>
            <person name="Ohm R."/>
            <person name="Pangilinan J."/>
            <person name="Park H.-J."/>
            <person name="Ramirez L."/>
            <person name="Alfaro M."/>
            <person name="Sun H."/>
            <person name="Tritt A."/>
            <person name="Yoshinaga Y."/>
            <person name="Zwiers L.-H."/>
            <person name="Turgeon B."/>
            <person name="Goodwin S."/>
            <person name="Spatafora J."/>
            <person name="Crous P."/>
            <person name="Grigoriev I."/>
        </authorList>
    </citation>
    <scope>NUCLEOTIDE SEQUENCE</scope>
    <source>
        <strain evidence="5">ATCC 74209</strain>
    </source>
</reference>
<evidence type="ECO:0000256" key="3">
    <source>
        <dbReference type="ARBA" id="ARBA00023054"/>
    </source>
</evidence>
<evidence type="ECO:0000313" key="6">
    <source>
        <dbReference type="Proteomes" id="UP000799536"/>
    </source>
</evidence>
<comment type="caution">
    <text evidence="5">The sequence shown here is derived from an EMBL/GenBank/DDBJ whole genome shotgun (WGS) entry which is preliminary data.</text>
</comment>
<dbReference type="GO" id="GO:0000149">
    <property type="term" value="F:SNARE binding"/>
    <property type="evidence" value="ECO:0007669"/>
    <property type="project" value="TreeGrafter"/>
</dbReference>
<dbReference type="GO" id="GO:0005768">
    <property type="term" value="C:endosome"/>
    <property type="evidence" value="ECO:0007669"/>
    <property type="project" value="TreeGrafter"/>
</dbReference>
<feature type="region of interest" description="Disordered" evidence="4">
    <location>
        <begin position="503"/>
        <end position="547"/>
    </location>
</feature>
<evidence type="ECO:0000313" key="5">
    <source>
        <dbReference type="EMBL" id="KAF2201754.1"/>
    </source>
</evidence>
<feature type="compositionally biased region" description="Basic and acidic residues" evidence="4">
    <location>
        <begin position="506"/>
        <end position="521"/>
    </location>
</feature>
<evidence type="ECO:0000256" key="4">
    <source>
        <dbReference type="SAM" id="MobiDB-lite"/>
    </source>
</evidence>
<comment type="similarity">
    <text evidence="1">Belongs to the ATG14 family.</text>
</comment>
<feature type="region of interest" description="Disordered" evidence="4">
    <location>
        <begin position="275"/>
        <end position="311"/>
    </location>
</feature>
<dbReference type="AlphaFoldDB" id="A0A9P4JR72"/>
<evidence type="ECO:0000256" key="1">
    <source>
        <dbReference type="ARBA" id="ARBA00009574"/>
    </source>
</evidence>
<protein>
    <recommendedName>
        <fullName evidence="2">Autophagy-related protein 14</fullName>
    </recommendedName>
</protein>
<dbReference type="Pfam" id="PF10186">
    <property type="entry name" value="ATG14"/>
    <property type="match status" value="1"/>
</dbReference>
<keyword evidence="6" id="KW-1185">Reference proteome</keyword>
<dbReference type="InterPro" id="IPR018791">
    <property type="entry name" value="UV_resistance/autophagy_Atg14"/>
</dbReference>
<accession>A0A9P4JR72</accession>
<dbReference type="PANTHER" id="PTHR15157:SF13">
    <property type="entry name" value="AUTOPHAGY-RELATED PROTEIN 14"/>
    <property type="match status" value="1"/>
</dbReference>